<dbReference type="Gene3D" id="1.10.4080.10">
    <property type="entry name" value="ADP-ribosylation/Crystallin J1"/>
    <property type="match status" value="1"/>
</dbReference>
<evidence type="ECO:0000313" key="4">
    <source>
        <dbReference type="Proteomes" id="UP000660070"/>
    </source>
</evidence>
<reference evidence="3 4" key="1">
    <citation type="submission" date="2020-11" db="EMBL/GenBank/DDBJ databases">
        <title>Kaistella gelatinilytica sp. nov., a flavobacterium isolated from Antarctic Soil.</title>
        <authorList>
            <person name="Li J."/>
        </authorList>
    </citation>
    <scope>NUCLEOTIDE SEQUENCE [LARGE SCALE GENOMIC DNA]</scope>
    <source>
        <strain evidence="3 4">G5-32</strain>
    </source>
</reference>
<dbReference type="PANTHER" id="PTHR16222:SF24">
    <property type="entry name" value="ADP-RIBOSYLHYDROLASE ARH3"/>
    <property type="match status" value="1"/>
</dbReference>
<comment type="caution">
    <text evidence="3">The sequence shown here is derived from an EMBL/GenBank/DDBJ whole genome shotgun (WGS) entry which is preliminary data.</text>
</comment>
<dbReference type="InterPro" id="IPR005502">
    <property type="entry name" value="Ribosyl_crysJ1"/>
</dbReference>
<sequence length="317" mass="35783">MKDLKENIKSALFGVAVGDALGVPVEFKSREIISRNPVKDMIGFGTYNLPPGTFSDDSSLTFCLAEALTQEFDLKVIGQNFVKWVQENYWTARGNVFDIGIATREAINRLAKNERPDLAGGSEVSSNGNGSLMRILPLLFYIIDKPVDERYQITKQVSSITHGHIRSVIACFYYLEFARQLISQIDKFEIYKNLQREIPEFLTSISINQKEISFFDRLLSEDIFELPEENILSTGYVIHTLEASIWCLLTTKNYKDATLKAVNLGEDTDTTAGVTGGLAGLLYGFQNIPENWIQQLARKEDIENLAERLSEKMKTIE</sequence>
<comment type="similarity">
    <text evidence="1">Belongs to the ADP-ribosylglycohydrolase family.</text>
</comment>
<dbReference type="PANTHER" id="PTHR16222">
    <property type="entry name" value="ADP-RIBOSYLGLYCOHYDROLASE"/>
    <property type="match status" value="1"/>
</dbReference>
<dbReference type="EMBL" id="JADPVI010000001">
    <property type="protein sequence ID" value="MBF8456863.1"/>
    <property type="molecule type" value="Genomic_DNA"/>
</dbReference>
<dbReference type="Proteomes" id="UP000660070">
    <property type="component" value="Unassembled WGS sequence"/>
</dbReference>
<proteinExistence type="inferred from homology"/>
<dbReference type="SUPFAM" id="SSF101478">
    <property type="entry name" value="ADP-ribosylglycohydrolase"/>
    <property type="match status" value="1"/>
</dbReference>
<gene>
    <name evidence="3" type="ORF">IV494_06670</name>
</gene>
<dbReference type="Pfam" id="PF03747">
    <property type="entry name" value="ADP_ribosyl_GH"/>
    <property type="match status" value="1"/>
</dbReference>
<dbReference type="InterPro" id="IPR036705">
    <property type="entry name" value="Ribosyl_crysJ1_sf"/>
</dbReference>
<evidence type="ECO:0000256" key="2">
    <source>
        <dbReference type="ARBA" id="ARBA00022801"/>
    </source>
</evidence>
<accession>A0ABS0FB07</accession>
<dbReference type="RefSeq" id="WP_196079355.1">
    <property type="nucleotide sequence ID" value="NZ_JADPVI010000001.1"/>
</dbReference>
<dbReference type="InterPro" id="IPR050792">
    <property type="entry name" value="ADP-ribosylglycohydrolase"/>
</dbReference>
<keyword evidence="2" id="KW-0378">Hydrolase</keyword>
<keyword evidence="4" id="KW-1185">Reference proteome</keyword>
<evidence type="ECO:0000256" key="1">
    <source>
        <dbReference type="ARBA" id="ARBA00010702"/>
    </source>
</evidence>
<protein>
    <submittedName>
        <fullName evidence="3">ADP-ribosylglycohydrolase family protein</fullName>
    </submittedName>
</protein>
<organism evidence="3 4">
    <name type="scientific">Kaistella gelatinilytica</name>
    <dbReference type="NCBI Taxonomy" id="2787636"/>
    <lineage>
        <taxon>Bacteria</taxon>
        <taxon>Pseudomonadati</taxon>
        <taxon>Bacteroidota</taxon>
        <taxon>Flavobacteriia</taxon>
        <taxon>Flavobacteriales</taxon>
        <taxon>Weeksellaceae</taxon>
        <taxon>Chryseobacterium group</taxon>
        <taxon>Kaistella</taxon>
    </lineage>
</organism>
<name>A0ABS0FB07_9FLAO</name>
<evidence type="ECO:0000313" key="3">
    <source>
        <dbReference type="EMBL" id="MBF8456863.1"/>
    </source>
</evidence>